<sequence>MCCGTFGCAVRWRALPHRDDVSDKKDTLRYALNTAPKEGMALEFRVYSGGTLQRIAARRDGEVYGFGSFKGLPETWPSTFEAGHFAVDASLEVPGAELVVGWFDKTLPRFLAEHPGSVALLHIDSDLYSSVVTVLEHCGPRLVAGSIVAFDEYFNFPGWEGHEHRAWQEYVARTRTRFIWLVYTADDEPVVVRIDDPETVS</sequence>
<dbReference type="InterPro" id="IPR008884">
    <property type="entry name" value="TylF_MeTrfase"/>
</dbReference>
<dbReference type="PANTHER" id="PTHR40036">
    <property type="entry name" value="MACROCIN O-METHYLTRANSFERASE"/>
    <property type="match status" value="1"/>
</dbReference>
<dbReference type="OrthoDB" id="10265168at2759"/>
<protein>
    <submittedName>
        <fullName evidence="1">Uncharacterized protein</fullName>
    </submittedName>
</protein>
<dbReference type="EMBL" id="QJNU01000150">
    <property type="protein sequence ID" value="RYP05899.1"/>
    <property type="molecule type" value="Genomic_DNA"/>
</dbReference>
<evidence type="ECO:0000313" key="1">
    <source>
        <dbReference type="EMBL" id="RYP05899.1"/>
    </source>
</evidence>
<keyword evidence="2" id="KW-1185">Reference proteome</keyword>
<name>A0A4V1XBD8_9PEZI</name>
<gene>
    <name evidence="1" type="ORF">DL764_003500</name>
</gene>
<dbReference type="Gene3D" id="3.40.50.150">
    <property type="entry name" value="Vaccinia Virus protein VP39"/>
    <property type="match status" value="1"/>
</dbReference>
<dbReference type="Proteomes" id="UP000293360">
    <property type="component" value="Unassembled WGS sequence"/>
</dbReference>
<comment type="caution">
    <text evidence="1">The sequence shown here is derived from an EMBL/GenBank/DDBJ whole genome shotgun (WGS) entry which is preliminary data.</text>
</comment>
<dbReference type="PANTHER" id="PTHR40036:SF1">
    <property type="entry name" value="MACROCIN O-METHYLTRANSFERASE"/>
    <property type="match status" value="1"/>
</dbReference>
<proteinExistence type="predicted"/>
<dbReference type="SUPFAM" id="SSF53335">
    <property type="entry name" value="S-adenosyl-L-methionine-dependent methyltransferases"/>
    <property type="match status" value="1"/>
</dbReference>
<organism evidence="1 2">
    <name type="scientific">Monosporascus ibericus</name>
    <dbReference type="NCBI Taxonomy" id="155417"/>
    <lineage>
        <taxon>Eukaryota</taxon>
        <taxon>Fungi</taxon>
        <taxon>Dikarya</taxon>
        <taxon>Ascomycota</taxon>
        <taxon>Pezizomycotina</taxon>
        <taxon>Sordariomycetes</taxon>
        <taxon>Xylariomycetidae</taxon>
        <taxon>Xylariales</taxon>
        <taxon>Xylariales incertae sedis</taxon>
        <taxon>Monosporascus</taxon>
    </lineage>
</organism>
<dbReference type="AlphaFoldDB" id="A0A4V1XBD8"/>
<dbReference type="InterPro" id="IPR029063">
    <property type="entry name" value="SAM-dependent_MTases_sf"/>
</dbReference>
<evidence type="ECO:0000313" key="2">
    <source>
        <dbReference type="Proteomes" id="UP000293360"/>
    </source>
</evidence>
<accession>A0A4V1XBD8</accession>
<reference evidence="1 2" key="1">
    <citation type="submission" date="2018-06" db="EMBL/GenBank/DDBJ databases">
        <title>Complete Genomes of Monosporascus.</title>
        <authorList>
            <person name="Robinson A.J."/>
            <person name="Natvig D.O."/>
        </authorList>
    </citation>
    <scope>NUCLEOTIDE SEQUENCE [LARGE SCALE GENOMIC DNA]</scope>
    <source>
        <strain evidence="1 2">CBS 110550</strain>
    </source>
</reference>
<dbReference type="Pfam" id="PF13578">
    <property type="entry name" value="Methyltransf_24"/>
    <property type="match status" value="1"/>
</dbReference>